<dbReference type="GO" id="GO:0050660">
    <property type="term" value="F:flavin adenine dinucleotide binding"/>
    <property type="evidence" value="ECO:0007669"/>
    <property type="project" value="InterPro"/>
</dbReference>
<dbReference type="CDD" id="cd02801">
    <property type="entry name" value="DUS_like_FMN"/>
    <property type="match status" value="1"/>
</dbReference>
<dbReference type="PROSITE" id="PS01136">
    <property type="entry name" value="UPF0034"/>
    <property type="match status" value="1"/>
</dbReference>
<feature type="domain" description="DUS-like FMN-binding" evidence="7">
    <location>
        <begin position="35"/>
        <end position="339"/>
    </location>
</feature>
<dbReference type="EMBL" id="UINC01010068">
    <property type="protein sequence ID" value="SVA44932.1"/>
    <property type="molecule type" value="Genomic_DNA"/>
</dbReference>
<evidence type="ECO:0000256" key="2">
    <source>
        <dbReference type="ARBA" id="ARBA00022630"/>
    </source>
</evidence>
<keyword evidence="2" id="KW-0285">Flavoprotein</keyword>
<proteinExistence type="predicted"/>
<dbReference type="GO" id="GO:0003723">
    <property type="term" value="F:RNA binding"/>
    <property type="evidence" value="ECO:0007669"/>
    <property type="project" value="TreeGrafter"/>
</dbReference>
<dbReference type="PANTHER" id="PTHR45846">
    <property type="entry name" value="TRNA-DIHYDROURIDINE(47) SYNTHASE [NAD(P)(+)]-LIKE"/>
    <property type="match status" value="1"/>
</dbReference>
<accession>A0A381VXI5</accession>
<evidence type="ECO:0000256" key="6">
    <source>
        <dbReference type="ARBA" id="ARBA00023002"/>
    </source>
</evidence>
<evidence type="ECO:0000256" key="4">
    <source>
        <dbReference type="ARBA" id="ARBA00022694"/>
    </source>
</evidence>
<dbReference type="Gene3D" id="1.10.1200.80">
    <property type="entry name" value="Putative flavin oxidoreducatase, domain 2"/>
    <property type="match status" value="1"/>
</dbReference>
<name>A0A381VXI5_9ZZZZ</name>
<gene>
    <name evidence="8" type="ORF">METZ01_LOCUS97786</name>
</gene>
<feature type="non-terminal residue" evidence="8">
    <location>
        <position position="1"/>
    </location>
</feature>
<dbReference type="PANTHER" id="PTHR45846:SF1">
    <property type="entry name" value="TRNA-DIHYDROURIDINE(47) SYNTHASE [NAD(P)(+)]-LIKE"/>
    <property type="match status" value="1"/>
</dbReference>
<dbReference type="InterPro" id="IPR013785">
    <property type="entry name" value="Aldolase_TIM"/>
</dbReference>
<keyword evidence="3" id="KW-0288">FMN</keyword>
<dbReference type="InterPro" id="IPR035587">
    <property type="entry name" value="DUS-like_FMN-bd"/>
</dbReference>
<dbReference type="AlphaFoldDB" id="A0A381VXI5"/>
<keyword evidence="6" id="KW-0560">Oxidoreductase</keyword>
<reference evidence="8" key="1">
    <citation type="submission" date="2018-05" db="EMBL/GenBank/DDBJ databases">
        <authorList>
            <person name="Lanie J.A."/>
            <person name="Ng W.-L."/>
            <person name="Kazmierczak K.M."/>
            <person name="Andrzejewski T.M."/>
            <person name="Davidsen T.M."/>
            <person name="Wayne K.J."/>
            <person name="Tettelin H."/>
            <person name="Glass J.I."/>
            <person name="Rusch D."/>
            <person name="Podicherti R."/>
            <person name="Tsui H.-C.T."/>
            <person name="Winkler M.E."/>
        </authorList>
    </citation>
    <scope>NUCLEOTIDE SEQUENCE</scope>
</reference>
<dbReference type="Pfam" id="PF01207">
    <property type="entry name" value="Dus"/>
    <property type="match status" value="1"/>
</dbReference>
<organism evidence="8">
    <name type="scientific">marine metagenome</name>
    <dbReference type="NCBI Taxonomy" id="408172"/>
    <lineage>
        <taxon>unclassified sequences</taxon>
        <taxon>metagenomes</taxon>
        <taxon>ecological metagenomes</taxon>
    </lineage>
</organism>
<dbReference type="SUPFAM" id="SSF51395">
    <property type="entry name" value="FMN-linked oxidoreductases"/>
    <property type="match status" value="1"/>
</dbReference>
<keyword evidence="4" id="KW-0819">tRNA processing</keyword>
<evidence type="ECO:0000313" key="8">
    <source>
        <dbReference type="EMBL" id="SVA44932.1"/>
    </source>
</evidence>
<evidence type="ECO:0000259" key="7">
    <source>
        <dbReference type="Pfam" id="PF01207"/>
    </source>
</evidence>
<dbReference type="Gene3D" id="3.20.20.70">
    <property type="entry name" value="Aldolase class I"/>
    <property type="match status" value="1"/>
</dbReference>
<dbReference type="InterPro" id="IPR018517">
    <property type="entry name" value="tRNA_hU_synthase_CS"/>
</dbReference>
<evidence type="ECO:0000256" key="3">
    <source>
        <dbReference type="ARBA" id="ARBA00022643"/>
    </source>
</evidence>
<dbReference type="InterPro" id="IPR004652">
    <property type="entry name" value="DusB-like"/>
</dbReference>
<evidence type="ECO:0000256" key="1">
    <source>
        <dbReference type="ARBA" id="ARBA00001917"/>
    </source>
</evidence>
<comment type="cofactor">
    <cofactor evidence="1">
        <name>FMN</name>
        <dbReference type="ChEBI" id="CHEBI:58210"/>
    </cofactor>
</comment>
<dbReference type="GO" id="GO:0017150">
    <property type="term" value="F:tRNA dihydrouridine synthase activity"/>
    <property type="evidence" value="ECO:0007669"/>
    <property type="project" value="InterPro"/>
</dbReference>
<dbReference type="InterPro" id="IPR024036">
    <property type="entry name" value="tRNA-dHydroUridine_Synthase_C"/>
</dbReference>
<evidence type="ECO:0000256" key="5">
    <source>
        <dbReference type="ARBA" id="ARBA00022857"/>
    </source>
</evidence>
<dbReference type="NCBIfam" id="TIGR00737">
    <property type="entry name" value="nifR3_yhdG"/>
    <property type="match status" value="1"/>
</dbReference>
<sequence length="400" mass="42109">VGLRSEINGEVALASPGEFAAARIGPIEVWPPVVLAPMAGVTNAPFRTLCRGYGAGLYVSEMITARGLLEGHAKTHRLSGFAADEAPRSIQLYGTEPESIAAATKLLTGEGRVDHIDLNFGCPMPKVTRRGGGAALPLKPRLFGSIVSAVVDAAGSVPVTVKFRKGTDEEHLTYLEAGRIAESSGVAAVALHARTAEQLYSGSADWAAVAALKEAVSSVPVFGNGDVWEPWDALRMMRATGCDGVVVGRGCLGRPWLFGQLASVFGSDPATGGVEPDDPPALVAVARTMVEHAGLLVDWAGPRGIRDFRKHTAWYLKGYATGPSIRRNLQSVDNLDDLQRCLDDLLADLDPAMAFDPAALRTPRSHHNGPRPVVLPVGWLDDPADLTPPPAEAEALVSGG</sequence>
<keyword evidence="5" id="KW-0521">NADP</keyword>
<protein>
    <recommendedName>
        <fullName evidence="7">DUS-like FMN-binding domain-containing protein</fullName>
    </recommendedName>
</protein>